<dbReference type="KEGG" id="cbv:U729_2024"/>
<dbReference type="PANTHER" id="PTHR35527">
    <property type="entry name" value="CHOLOYLGLYCINE HYDROLASE"/>
    <property type="match status" value="1"/>
</dbReference>
<evidence type="ECO:0000313" key="4">
    <source>
        <dbReference type="EMBL" id="AIY82789.1"/>
    </source>
</evidence>
<keyword evidence="5" id="KW-1185">Reference proteome</keyword>
<dbReference type="OrthoDB" id="9794717at2"/>
<dbReference type="HOGENOM" id="CLU_045206_1_2_9"/>
<reference evidence="4 5" key="1">
    <citation type="journal article" date="2015" name="Infect. Genet. Evol.">
        <title>Genomic sequences of six botulinum neurotoxin-producing strains representing three clostridial species illustrate the mobility and diversity of botulinum neurotoxin genes.</title>
        <authorList>
            <person name="Smith T.J."/>
            <person name="Hill K.K."/>
            <person name="Xie G."/>
            <person name="Foley B.T."/>
            <person name="Williamson C.H."/>
            <person name="Foster J.T."/>
            <person name="Johnson S.L."/>
            <person name="Chertkov O."/>
            <person name="Teshima H."/>
            <person name="Gibbons H.S."/>
            <person name="Johnsky L.A."/>
            <person name="Karavis M.A."/>
            <person name="Smith L.A."/>
        </authorList>
    </citation>
    <scope>NUCLEOTIDE SEQUENCE [LARGE SCALE GENOMIC DNA]</scope>
    <source>
        <strain evidence="4">Sullivan</strain>
    </source>
</reference>
<dbReference type="AlphaFoldDB" id="A0A0A7FT69"/>
<accession>A0A0A7FT69</accession>
<dbReference type="EMBL" id="CP006905">
    <property type="protein sequence ID" value="AIY82789.1"/>
    <property type="molecule type" value="Genomic_DNA"/>
</dbReference>
<feature type="domain" description="Choloylglycine hydrolase/NAAA C-terminal" evidence="3">
    <location>
        <begin position="2"/>
        <end position="324"/>
    </location>
</feature>
<dbReference type="Gene3D" id="3.60.60.10">
    <property type="entry name" value="Penicillin V Acylase, Chain A"/>
    <property type="match status" value="1"/>
</dbReference>
<evidence type="ECO:0000259" key="3">
    <source>
        <dbReference type="Pfam" id="PF02275"/>
    </source>
</evidence>
<dbReference type="Pfam" id="PF02275">
    <property type="entry name" value="CBAH"/>
    <property type="match status" value="1"/>
</dbReference>
<proteinExistence type="inferred from homology"/>
<protein>
    <submittedName>
        <fullName evidence="4">Linear amide C-N hydrolase, choloylglycine hydrolase family protein</fullName>
    </submittedName>
</protein>
<dbReference type="eggNOG" id="COG3049">
    <property type="taxonomic scope" value="Bacteria"/>
</dbReference>
<name>A0A0A7FT69_9CLOT</name>
<sequence>MCTHVHISSNKNNIYWGRTLDTGFNPFDVDSKITIVPKNFTLETQSNPWKTKYAFLGINLSGSTVFFDGVNEKGLAGGLLFLNACTWDKKENIEKEGLIPINSGEIVPWILSNFESVSDIKENISKVVVTSEDIPSLGELGKRHPLTVHYTFTDKKGDSVVLEPTNHGHFRVFDNTIGVMANDPTFDWHMTNLANYMQVQGFNRKQNKLNEKTTITPISNGTGLLGLPGDYTSPSRFVRAAYLRNLIDDVSDEEAPAYLFSVLNSVWVPKGVEHFNENEEESDFSSYMCAYDQSLGKLYLRVFNHIDTMEFSLENVKNGELVTYSVK</sequence>
<dbReference type="RefSeq" id="WP_039314395.1">
    <property type="nucleotide sequence ID" value="NZ_CP006905.1"/>
</dbReference>
<dbReference type="InterPro" id="IPR029055">
    <property type="entry name" value="Ntn_hydrolases_N"/>
</dbReference>
<dbReference type="InterPro" id="IPR052193">
    <property type="entry name" value="Peptidase_C59"/>
</dbReference>
<comment type="similarity">
    <text evidence="1">Belongs to the peptidase C59 family.</text>
</comment>
<dbReference type="Proteomes" id="UP000030635">
    <property type="component" value="Chromosome"/>
</dbReference>
<dbReference type="STRING" id="1561.NPD11_988"/>
<dbReference type="InterPro" id="IPR029132">
    <property type="entry name" value="CBAH/NAAA_C"/>
</dbReference>
<evidence type="ECO:0000256" key="2">
    <source>
        <dbReference type="ARBA" id="ARBA00022801"/>
    </source>
</evidence>
<gene>
    <name evidence="4" type="ORF">U729_2024</name>
</gene>
<dbReference type="PANTHER" id="PTHR35527:SF2">
    <property type="entry name" value="HYDROLASE"/>
    <property type="match status" value="1"/>
</dbReference>
<keyword evidence="2 4" id="KW-0378">Hydrolase</keyword>
<evidence type="ECO:0000313" key="5">
    <source>
        <dbReference type="Proteomes" id="UP000030635"/>
    </source>
</evidence>
<organism evidence="4 5">
    <name type="scientific">Clostridium baratii str. Sullivan</name>
    <dbReference type="NCBI Taxonomy" id="1415775"/>
    <lineage>
        <taxon>Bacteria</taxon>
        <taxon>Bacillati</taxon>
        <taxon>Bacillota</taxon>
        <taxon>Clostridia</taxon>
        <taxon>Eubacteriales</taxon>
        <taxon>Clostridiaceae</taxon>
        <taxon>Clostridium</taxon>
    </lineage>
</organism>
<dbReference type="GO" id="GO:0016787">
    <property type="term" value="F:hydrolase activity"/>
    <property type="evidence" value="ECO:0007669"/>
    <property type="project" value="UniProtKB-KW"/>
</dbReference>
<dbReference type="SUPFAM" id="SSF56235">
    <property type="entry name" value="N-terminal nucleophile aminohydrolases (Ntn hydrolases)"/>
    <property type="match status" value="1"/>
</dbReference>
<evidence type="ECO:0000256" key="1">
    <source>
        <dbReference type="ARBA" id="ARBA00006625"/>
    </source>
</evidence>